<dbReference type="RefSeq" id="WP_016194976.1">
    <property type="nucleotide sequence ID" value="NZ_AQPN01000066.1"/>
</dbReference>
<dbReference type="EMBL" id="AQPN01000066">
    <property type="protein sequence ID" value="EOR95085.1"/>
    <property type="molecule type" value="Genomic_DNA"/>
</dbReference>
<gene>
    <name evidence="1" type="ORF">ADIARSV_1740</name>
</gene>
<evidence type="ECO:0008006" key="3">
    <source>
        <dbReference type="Google" id="ProtNLM"/>
    </source>
</evidence>
<proteinExistence type="predicted"/>
<dbReference type="PROSITE" id="PS51257">
    <property type="entry name" value="PROKAR_LIPOPROTEIN"/>
    <property type="match status" value="1"/>
</dbReference>
<dbReference type="SUPFAM" id="SSF51445">
    <property type="entry name" value="(Trans)glycosidases"/>
    <property type="match status" value="1"/>
</dbReference>
<dbReference type="STRING" id="1150600.ADIARSV_1740"/>
<evidence type="ECO:0000313" key="2">
    <source>
        <dbReference type="Proteomes" id="UP000014174"/>
    </source>
</evidence>
<organism evidence="1 2">
    <name type="scientific">Arcticibacter svalbardensis MN12-7</name>
    <dbReference type="NCBI Taxonomy" id="1150600"/>
    <lineage>
        <taxon>Bacteria</taxon>
        <taxon>Pseudomonadati</taxon>
        <taxon>Bacteroidota</taxon>
        <taxon>Sphingobacteriia</taxon>
        <taxon>Sphingobacteriales</taxon>
        <taxon>Sphingobacteriaceae</taxon>
        <taxon>Arcticibacter</taxon>
    </lineage>
</organism>
<dbReference type="InterPro" id="IPR017853">
    <property type="entry name" value="GH"/>
</dbReference>
<dbReference type="OrthoDB" id="975579at2"/>
<evidence type="ECO:0000313" key="1">
    <source>
        <dbReference type="EMBL" id="EOR95085.1"/>
    </source>
</evidence>
<dbReference type="eggNOG" id="ENOG5033S87">
    <property type="taxonomic scope" value="Bacteria"/>
</dbReference>
<comment type="caution">
    <text evidence="1">The sequence shown here is derived from an EMBL/GenBank/DDBJ whole genome shotgun (WGS) entry which is preliminary data.</text>
</comment>
<reference evidence="1 2" key="1">
    <citation type="journal article" date="2013" name="Genome Announc.">
        <title>Draft Genome Sequence of Arcticibacter svalbardensis Strain MN12-7T, a Member of the Family Sphingobacteriaceae Isolated from an Arctic Soil Sample.</title>
        <authorList>
            <person name="Shivaji S."/>
            <person name="Ara S."/>
            <person name="Prasad S."/>
            <person name="Manasa B.P."/>
            <person name="Begum Z."/>
            <person name="Singh A."/>
            <person name="Kumar Pinnaka A."/>
        </authorList>
    </citation>
    <scope>NUCLEOTIDE SEQUENCE [LARGE SCALE GENOMIC DNA]</scope>
    <source>
        <strain evidence="1 2">MN12-7</strain>
    </source>
</reference>
<accession>R9GU83</accession>
<dbReference type="Proteomes" id="UP000014174">
    <property type="component" value="Unassembled WGS sequence"/>
</dbReference>
<keyword evidence="2" id="KW-1185">Reference proteome</keyword>
<sequence length="313" mass="33581">MKKIFLMLTLAYAATAGCKENSMLTDSSNLNNEVKDNNIPNVNAASIYTSNMSYVLGDVKQAFIQNKITTTAQADNLIIGFKTMKVNGIRMPIYPTGANPNVTMYDYFYNKAIAAGFKIFANPAQSSGGKHIACGSLTEDCTTLNVTAKTIALVNAIKAYATSYKCTWINPFNEDGSPGDIWSSSQMNTIYSSLKGKVNGAGLIGPDVWGIPGSISVLNSTAIENSIVIASTHNLGFNHTLWPSFKTLAAVANLPVWDSEVNDNDVYGTGSRLDAALAISVNGLVLYDSWRSISLTNGCVNSAGQVMMDKYLN</sequence>
<dbReference type="AlphaFoldDB" id="R9GU83"/>
<name>R9GU83_9SPHI</name>
<protein>
    <recommendedName>
        <fullName evidence="3">Glycoside hydrolase family 5 domain-containing protein</fullName>
    </recommendedName>
</protein>